<dbReference type="PANTHER" id="PTHR34236">
    <property type="entry name" value="DIMETHYL SULFOXIDE REDUCTASE TRANSCRIPTIONAL ACTIVATOR"/>
    <property type="match status" value="1"/>
</dbReference>
<organism evidence="2">
    <name type="scientific">uncultured Poseidoniia archaeon</name>
    <dbReference type="NCBI Taxonomy" id="1697135"/>
    <lineage>
        <taxon>Archaea</taxon>
        <taxon>Methanobacteriati</taxon>
        <taxon>Thermoplasmatota</taxon>
        <taxon>Candidatus Poseidoniia</taxon>
        <taxon>environmental samples</taxon>
    </lineage>
</organism>
<name>A0A1B1TBB4_9ARCH</name>
<reference evidence="2" key="1">
    <citation type="submission" date="2014-11" db="EMBL/GenBank/DDBJ databases">
        <authorList>
            <person name="Zhu J."/>
            <person name="Qi W."/>
            <person name="Song R."/>
        </authorList>
    </citation>
    <scope>NUCLEOTIDE SEQUENCE</scope>
</reference>
<dbReference type="InterPro" id="IPR007050">
    <property type="entry name" value="HTH_bacterioopsin"/>
</dbReference>
<dbReference type="Pfam" id="PF04967">
    <property type="entry name" value="HTH_10"/>
    <property type="match status" value="1"/>
</dbReference>
<evidence type="ECO:0000259" key="1">
    <source>
        <dbReference type="Pfam" id="PF04967"/>
    </source>
</evidence>
<sequence>MREVTLFWKRARLRTLDIAEILEIFKHLEFLSYVKRVPKDVRIIVKANFCEGKGISDIDDLHFLELLEVVLEPRGPNDSYILLVRLNHSLSNLNARTNGTSAVPGCRLDGEGLSYIIQGPPMKLRIVTTLARIMSKPDRTSARSLDFNLTSDNSLLSAKQLKLAKFAYDKGFFDVPKRIRVSDLAEQIGLARATISEHLARIEAIIMDDMFSSFDDPYVPPEIIKVMLETIELDSDDAEIDQKKGMKKMLENIRDNIKNEISQKILHDDDELTSMDEMVEFGIQEHQQNISQIDQILEEKFSSLN</sequence>
<accession>A0A1B1TBB4</accession>
<reference evidence="2" key="2">
    <citation type="journal article" date="2015" name="ISME J.">
        <title>A new class of marine Euryarchaeota group II from the Mediterranean deep chlorophyll maximum.</title>
        <authorList>
            <person name="Martin-Cuadrado A.B."/>
            <person name="Garcia-Heredia I."/>
            <person name="Molto A.G."/>
            <person name="Lopez-Ubeda R."/>
            <person name="Kimes N."/>
            <person name="Lopez-Garcia P."/>
            <person name="Moreira D."/>
            <person name="Rodriguez-Valera F."/>
        </authorList>
    </citation>
    <scope>NUCLEOTIDE SEQUENCE</scope>
</reference>
<dbReference type="PANTHER" id="PTHR34236:SF1">
    <property type="entry name" value="DIMETHYL SULFOXIDE REDUCTASE TRANSCRIPTIONAL ACTIVATOR"/>
    <property type="match status" value="1"/>
</dbReference>
<dbReference type="AlphaFoldDB" id="A0A1B1TBB4"/>
<feature type="domain" description="HTH bat-type" evidence="1">
    <location>
        <begin position="156"/>
        <end position="207"/>
    </location>
</feature>
<dbReference type="EMBL" id="KP211839">
    <property type="protein sequence ID" value="ANV79553.1"/>
    <property type="molecule type" value="Genomic_DNA"/>
</dbReference>
<proteinExistence type="predicted"/>
<protein>
    <submittedName>
        <fullName evidence="2">Putative transcriptional regulator</fullName>
    </submittedName>
</protein>
<evidence type="ECO:0000313" key="2">
    <source>
        <dbReference type="EMBL" id="ANV79553.1"/>
    </source>
</evidence>